<dbReference type="GO" id="GO:0046686">
    <property type="term" value="P:response to cadmium ion"/>
    <property type="evidence" value="ECO:0007669"/>
    <property type="project" value="TreeGrafter"/>
</dbReference>
<dbReference type="InterPro" id="IPR037523">
    <property type="entry name" value="VOC_core"/>
</dbReference>
<dbReference type="EMBL" id="CP011568">
    <property type="protein sequence ID" value="AKJ70368.1"/>
    <property type="molecule type" value="Genomic_DNA"/>
</dbReference>
<dbReference type="KEGG" id="ptx:ABW99_04665"/>
<dbReference type="AlphaFoldDB" id="A0A0G3ETG9"/>
<dbReference type="STRING" id="445709.ABW99_04665"/>
<evidence type="ECO:0000313" key="3">
    <source>
        <dbReference type="Proteomes" id="UP000036700"/>
    </source>
</evidence>
<dbReference type="SUPFAM" id="SSF54593">
    <property type="entry name" value="Glyoxalase/Bleomycin resistance protein/Dihydroxybiphenyl dioxygenase"/>
    <property type="match status" value="1"/>
</dbReference>
<proteinExistence type="predicted"/>
<dbReference type="InterPro" id="IPR029068">
    <property type="entry name" value="Glyas_Bleomycin-R_OHBP_Dase"/>
</dbReference>
<organism evidence="2 3">
    <name type="scientific">Pandoraea thiooxydans</name>
    <dbReference type="NCBI Taxonomy" id="445709"/>
    <lineage>
        <taxon>Bacteria</taxon>
        <taxon>Pseudomonadati</taxon>
        <taxon>Pseudomonadota</taxon>
        <taxon>Betaproteobacteria</taxon>
        <taxon>Burkholderiales</taxon>
        <taxon>Burkholderiaceae</taxon>
        <taxon>Pandoraea</taxon>
    </lineage>
</organism>
<dbReference type="Pfam" id="PF00903">
    <property type="entry name" value="Glyoxalase"/>
    <property type="match status" value="1"/>
</dbReference>
<dbReference type="PROSITE" id="PS51819">
    <property type="entry name" value="VOC"/>
    <property type="match status" value="1"/>
</dbReference>
<dbReference type="Gene3D" id="3.10.180.10">
    <property type="entry name" value="2,3-Dihydroxybiphenyl 1,2-Dioxygenase, domain 1"/>
    <property type="match status" value="1"/>
</dbReference>
<name>A0A0G3ETG9_9BURK</name>
<dbReference type="InterPro" id="IPR052393">
    <property type="entry name" value="Cadmium-induced_rsp"/>
</dbReference>
<feature type="domain" description="VOC" evidence="1">
    <location>
        <begin position="15"/>
        <end position="133"/>
    </location>
</feature>
<evidence type="ECO:0000313" key="2">
    <source>
        <dbReference type="EMBL" id="AKJ70368.1"/>
    </source>
</evidence>
<dbReference type="PANTHER" id="PTHR41294:SF1">
    <property type="entry name" value="CADMIUM-INDUCED PROTEIN CADI"/>
    <property type="match status" value="1"/>
</dbReference>
<keyword evidence="3" id="KW-1185">Reference proteome</keyword>
<reference evidence="3" key="1">
    <citation type="submission" date="2015-06" db="EMBL/GenBank/DDBJ databases">
        <authorList>
            <person name="Lim Y.L."/>
            <person name="Ee R."/>
            <person name="Yong D."/>
            <person name="How K.Y."/>
            <person name="Yin W.F."/>
            <person name="Chan K.G."/>
        </authorList>
    </citation>
    <scope>NUCLEOTIDE SEQUENCE [LARGE SCALE GENOMIC DNA]</scope>
    <source>
        <strain evidence="3">DSM 25325</strain>
    </source>
</reference>
<accession>A0A0G3ETG9</accession>
<dbReference type="PATRIC" id="fig|445709.3.peg.1000"/>
<evidence type="ECO:0000259" key="1">
    <source>
        <dbReference type="PROSITE" id="PS51819"/>
    </source>
</evidence>
<protein>
    <submittedName>
        <fullName evidence="2">Glyoxalase</fullName>
    </submittedName>
</protein>
<gene>
    <name evidence="2" type="ORF">ABW99_04665</name>
</gene>
<dbReference type="InterPro" id="IPR004360">
    <property type="entry name" value="Glyas_Fos-R_dOase_dom"/>
</dbReference>
<dbReference type="PANTHER" id="PTHR41294">
    <property type="entry name" value="CADMIUM-INDUCED PROTEIN CADI"/>
    <property type="match status" value="1"/>
</dbReference>
<dbReference type="Proteomes" id="UP000036700">
    <property type="component" value="Chromosome"/>
</dbReference>
<sequence>MLASLLGLPEGPAAQEFHGSIRVNDLPASVRFYAWLLDTWPKEWTHRYATFIRPDLQLNFVLMVSDGLALHHDTLYHLGIGMADRQAVIDAYHRALAFGASIAKPPRTTWKGTPLHELWLQDPDGTLIEVYARLTRDELAQKPADEQPVFLVPGTEPAPVIG</sequence>